<dbReference type="GO" id="GO:0035267">
    <property type="term" value="C:NuA4 histone acetyltransferase complex"/>
    <property type="evidence" value="ECO:0007669"/>
    <property type="project" value="UniProtKB-UniRule"/>
</dbReference>
<sequence>MSKQGPSVDQYTKLKNDLTRLILRKKEIDSKLAELEDAIYEKETDYFNESTYGNIVKGFDNFAKNSSGGSNKRRLVITDEDHIFSMSLATFVKTLQKKHGTVSTTTDLDDYEDSVEPANGNAGKDASAATLARKKKA</sequence>
<evidence type="ECO:0000256" key="3">
    <source>
        <dbReference type="ARBA" id="ARBA00018504"/>
    </source>
</evidence>
<comment type="similarity">
    <text evidence="2 9">Belongs to the EAF6 family.</text>
</comment>
<dbReference type="AlphaFoldDB" id="A0A4P6XNI0"/>
<dbReference type="GO" id="GO:0006325">
    <property type="term" value="P:chromatin organization"/>
    <property type="evidence" value="ECO:0007669"/>
    <property type="project" value="UniProtKB-KW"/>
</dbReference>
<dbReference type="STRING" id="2163413.A0A4P6XNI0"/>
<evidence type="ECO:0000256" key="9">
    <source>
        <dbReference type="RuleBase" id="RU368022"/>
    </source>
</evidence>
<evidence type="ECO:0000256" key="2">
    <source>
        <dbReference type="ARBA" id="ARBA00010916"/>
    </source>
</evidence>
<keyword evidence="8 9" id="KW-0539">Nucleus</keyword>
<evidence type="ECO:0000256" key="7">
    <source>
        <dbReference type="ARBA" id="ARBA00023163"/>
    </source>
</evidence>
<comment type="subunit">
    <text evidence="9">Component of the NuA4 histone acetyltransferase complex.</text>
</comment>
<proteinExistence type="inferred from homology"/>
<dbReference type="Pfam" id="PF09340">
    <property type="entry name" value="NuA4"/>
    <property type="match status" value="1"/>
</dbReference>
<feature type="region of interest" description="Disordered" evidence="11">
    <location>
        <begin position="103"/>
        <end position="137"/>
    </location>
</feature>
<comment type="function">
    <text evidence="9">Component of the NuA4 histone acetyltransferase complex which is involved in transcriptional activation of selected genes principally by acetylation of nucleosomal histone H4 and H2A. The NuA4 complex is also involved in DNA repair.</text>
</comment>
<feature type="coiled-coil region" evidence="10">
    <location>
        <begin position="18"/>
        <end position="45"/>
    </location>
</feature>
<evidence type="ECO:0000313" key="13">
    <source>
        <dbReference type="Proteomes" id="UP000292447"/>
    </source>
</evidence>
<evidence type="ECO:0000256" key="5">
    <source>
        <dbReference type="ARBA" id="ARBA00023015"/>
    </source>
</evidence>
<evidence type="ECO:0000256" key="10">
    <source>
        <dbReference type="SAM" id="Coils"/>
    </source>
</evidence>
<protein>
    <recommendedName>
        <fullName evidence="3 9">Chromatin modification-related protein EAF6</fullName>
    </recommendedName>
</protein>
<keyword evidence="4 9" id="KW-0156">Chromatin regulator</keyword>
<evidence type="ECO:0000256" key="4">
    <source>
        <dbReference type="ARBA" id="ARBA00022853"/>
    </source>
</evidence>
<keyword evidence="5 9" id="KW-0805">Transcription regulation</keyword>
<keyword evidence="9" id="KW-0234">DNA repair</keyword>
<evidence type="ECO:0000256" key="8">
    <source>
        <dbReference type="ARBA" id="ARBA00023242"/>
    </source>
</evidence>
<reference evidence="13" key="1">
    <citation type="submission" date="2019-03" db="EMBL/GenBank/DDBJ databases">
        <title>Snf2 controls pulcherriminic acid biosynthesis and connects pigmentation and antifungal activity of the yeast Metschnikowia pulcherrima.</title>
        <authorList>
            <person name="Gore-Lloyd D."/>
            <person name="Sumann I."/>
            <person name="Brachmann A.O."/>
            <person name="Schneeberger K."/>
            <person name="Ortiz-Merino R.A."/>
            <person name="Moreno-Beltran M."/>
            <person name="Schlaefli M."/>
            <person name="Kirner P."/>
            <person name="Santos Kron A."/>
            <person name="Wolfe K.H."/>
            <person name="Piel J."/>
            <person name="Ahrens C.H."/>
            <person name="Henk D."/>
            <person name="Freimoser F.M."/>
        </authorList>
    </citation>
    <scope>NUCLEOTIDE SEQUENCE [LARGE SCALE GENOMIC DNA]</scope>
    <source>
        <strain evidence="13">APC 1.2</strain>
    </source>
</reference>
<dbReference type="Proteomes" id="UP000292447">
    <property type="component" value="Chromosome II"/>
</dbReference>
<evidence type="ECO:0000313" key="12">
    <source>
        <dbReference type="EMBL" id="QBM87806.1"/>
    </source>
</evidence>
<name>A0A4P6XNI0_9ASCO</name>
<dbReference type="GO" id="GO:0005634">
    <property type="term" value="C:nucleus"/>
    <property type="evidence" value="ECO:0007669"/>
    <property type="project" value="UniProtKB-SubCell"/>
</dbReference>
<dbReference type="PANTHER" id="PTHR13476">
    <property type="entry name" value="CHROMATIN MODIFICATION-RELATED PROTEIN MEAF6"/>
    <property type="match status" value="1"/>
</dbReference>
<keyword evidence="6 10" id="KW-0175">Coiled coil</keyword>
<evidence type="ECO:0000256" key="1">
    <source>
        <dbReference type="ARBA" id="ARBA00004123"/>
    </source>
</evidence>
<organism evidence="12 13">
    <name type="scientific">Metschnikowia aff. pulcherrima</name>
    <dbReference type="NCBI Taxonomy" id="2163413"/>
    <lineage>
        <taxon>Eukaryota</taxon>
        <taxon>Fungi</taxon>
        <taxon>Dikarya</taxon>
        <taxon>Ascomycota</taxon>
        <taxon>Saccharomycotina</taxon>
        <taxon>Pichiomycetes</taxon>
        <taxon>Metschnikowiaceae</taxon>
        <taxon>Metschnikowia</taxon>
    </lineage>
</organism>
<dbReference type="InterPro" id="IPR015418">
    <property type="entry name" value="Eaf6"/>
</dbReference>
<keyword evidence="13" id="KW-1185">Reference proteome</keyword>
<keyword evidence="7 9" id="KW-0804">Transcription</keyword>
<comment type="subcellular location">
    <subcellularLocation>
        <location evidence="1 9">Nucleus</location>
    </subcellularLocation>
</comment>
<evidence type="ECO:0000256" key="6">
    <source>
        <dbReference type="ARBA" id="ARBA00023054"/>
    </source>
</evidence>
<evidence type="ECO:0000256" key="11">
    <source>
        <dbReference type="SAM" id="MobiDB-lite"/>
    </source>
</evidence>
<accession>A0A4P6XNI0</accession>
<dbReference type="GO" id="GO:0006281">
    <property type="term" value="P:DNA repair"/>
    <property type="evidence" value="ECO:0007669"/>
    <property type="project" value="UniProtKB-UniRule"/>
</dbReference>
<gene>
    <name evidence="12" type="primary">MPUL0B10180</name>
    <name evidence="12" type="ORF">METSCH_B10180</name>
</gene>
<dbReference type="EMBL" id="CP034457">
    <property type="protein sequence ID" value="QBM87806.1"/>
    <property type="molecule type" value="Genomic_DNA"/>
</dbReference>
<keyword evidence="9" id="KW-0227">DNA damage</keyword>